<comment type="pathway">
    <text evidence="8">Protein modification; lipoprotein biosynthesis (N-acyl transfer).</text>
</comment>
<evidence type="ECO:0000256" key="1">
    <source>
        <dbReference type="ARBA" id="ARBA00004651"/>
    </source>
</evidence>
<evidence type="ECO:0000256" key="2">
    <source>
        <dbReference type="ARBA" id="ARBA00022475"/>
    </source>
</evidence>
<evidence type="ECO:0000256" key="8">
    <source>
        <dbReference type="HAMAP-Rule" id="MF_01148"/>
    </source>
</evidence>
<gene>
    <name evidence="8" type="primary">lnt</name>
    <name evidence="11" type="ORF">FrCorBMG51_16385</name>
</gene>
<keyword evidence="3 8" id="KW-0808">Transferase</keyword>
<name>A0ABR5F1Z3_9ACTN</name>
<dbReference type="InterPro" id="IPR036526">
    <property type="entry name" value="C-N_Hydrolase_sf"/>
</dbReference>
<comment type="catalytic activity">
    <reaction evidence="8">
        <text>N-terminal S-1,2-diacyl-sn-glyceryl-L-cysteinyl-[lipoprotein] + a glycerophospholipid = N-acyl-S-1,2-diacyl-sn-glyceryl-L-cysteinyl-[lipoprotein] + a 2-acyl-sn-glycero-3-phospholipid + H(+)</text>
        <dbReference type="Rhea" id="RHEA:48228"/>
        <dbReference type="Rhea" id="RHEA-COMP:14681"/>
        <dbReference type="Rhea" id="RHEA-COMP:14684"/>
        <dbReference type="ChEBI" id="CHEBI:15378"/>
        <dbReference type="ChEBI" id="CHEBI:136912"/>
        <dbReference type="ChEBI" id="CHEBI:140656"/>
        <dbReference type="ChEBI" id="CHEBI:140657"/>
        <dbReference type="ChEBI" id="CHEBI:140660"/>
        <dbReference type="EC" id="2.3.1.269"/>
    </reaction>
</comment>
<dbReference type="Gene3D" id="3.60.110.10">
    <property type="entry name" value="Carbon-nitrogen hydrolase"/>
    <property type="match status" value="1"/>
</dbReference>
<evidence type="ECO:0000256" key="9">
    <source>
        <dbReference type="SAM" id="MobiDB-lite"/>
    </source>
</evidence>
<dbReference type="PROSITE" id="PS50263">
    <property type="entry name" value="CN_HYDROLASE"/>
    <property type="match status" value="1"/>
</dbReference>
<reference evidence="11 12" key="1">
    <citation type="submission" date="2014-12" db="EMBL/GenBank/DDBJ databases">
        <title>Frankia sp. BMG5.1 draft genome.</title>
        <authorList>
            <person name="Gtari M."/>
            <person name="Ghodhbane-Gtari F."/>
            <person name="Nouioui I."/>
            <person name="Ktari A."/>
            <person name="Hezbri K."/>
            <person name="Mimouni W."/>
            <person name="Sbissi I."/>
            <person name="Ayari A."/>
            <person name="Yamanaka T."/>
            <person name="Normand P."/>
            <person name="Tisa L.S."/>
            <person name="Boudabous A."/>
        </authorList>
    </citation>
    <scope>NUCLEOTIDE SEQUENCE [LARGE SCALE GENOMIC DNA]</scope>
    <source>
        <strain evidence="11 12">BMG5.1</strain>
    </source>
</reference>
<comment type="function">
    <text evidence="8">Catalyzes the phospholipid dependent N-acylation of the N-terminal cysteine of apolipoprotein, the last step in lipoprotein maturation.</text>
</comment>
<feature type="transmembrane region" description="Helical" evidence="8">
    <location>
        <begin position="542"/>
        <end position="564"/>
    </location>
</feature>
<sequence>MDGGKRPGGTTGRRLPARGLAGLAGAIPAFAFPAPGIWVLGFVGLVPLMLVVRTASTRREAAVRAWWGGTGFFLAACYWLAPNTGPFLLVLAAILGATWTLWGVTVWAALRESPSARRLAWALLVVPSAWVAGEFLRSWQGLGGPWALLGASQWNSRPVLALASLGGVWLLSFVLAAVGLALAAVGIPGAPAGRRIIAGLAAVGVVTLAVSGAAVLRPTPPATGTLRLGGAQPGVVHAVEPRFAASEAATRRLAGSGVDLVVWGESSVGFDLADDPAHLARIEAAARAVGADILVNTDARRTGTLGTPNDLSGAHGSPTSPTSPTSPASPASPGSPGSAEGPTRDGGGPERARPPGSPGPRERSEAPGDGIYKTAVLIGLDGPRGRYDKMRLVPFGEYIPLRSVFGWMSSVTDAAAENRRTGHQLTVMQAAGVRFGTLICFESAFPDLGRRLARMGAEVIIVQSATSTFQGSWAPAQHASLAALRAVESGRPVVHATLTGVSAVFDASGRELVRLDTHERGPYRADIPLAARQTLYDRFGNWVPTVSLVILSTAGITAALHATWRSRRSQGAST</sequence>
<feature type="transmembrane region" description="Helical" evidence="8">
    <location>
        <begin position="20"/>
        <end position="51"/>
    </location>
</feature>
<protein>
    <recommendedName>
        <fullName evidence="8">Apolipoprotein N-acyltransferase</fullName>
        <shortName evidence="8">ALP N-acyltransferase</shortName>
        <ecNumber evidence="8">2.3.1.269</ecNumber>
    </recommendedName>
</protein>
<evidence type="ECO:0000256" key="3">
    <source>
        <dbReference type="ARBA" id="ARBA00022679"/>
    </source>
</evidence>
<evidence type="ECO:0000256" key="6">
    <source>
        <dbReference type="ARBA" id="ARBA00023136"/>
    </source>
</evidence>
<dbReference type="CDD" id="cd07571">
    <property type="entry name" value="ALP_N-acyl_transferase"/>
    <property type="match status" value="1"/>
</dbReference>
<evidence type="ECO:0000313" key="11">
    <source>
        <dbReference type="EMBL" id="KLL10733.1"/>
    </source>
</evidence>
<dbReference type="SUPFAM" id="SSF56317">
    <property type="entry name" value="Carbon-nitrogen hydrolase"/>
    <property type="match status" value="2"/>
</dbReference>
<dbReference type="EMBL" id="JWIO01000027">
    <property type="protein sequence ID" value="KLL10733.1"/>
    <property type="molecule type" value="Genomic_DNA"/>
</dbReference>
<dbReference type="PANTHER" id="PTHR38686:SF1">
    <property type="entry name" value="APOLIPOPROTEIN N-ACYLTRANSFERASE"/>
    <property type="match status" value="1"/>
</dbReference>
<feature type="transmembrane region" description="Helical" evidence="8">
    <location>
        <begin position="196"/>
        <end position="216"/>
    </location>
</feature>
<keyword evidence="6 8" id="KW-0472">Membrane</keyword>
<dbReference type="NCBIfam" id="TIGR00546">
    <property type="entry name" value="lnt"/>
    <property type="match status" value="1"/>
</dbReference>
<keyword evidence="7 8" id="KW-0012">Acyltransferase</keyword>
<keyword evidence="4 8" id="KW-0812">Transmembrane</keyword>
<dbReference type="RefSeq" id="WP_047223915.1">
    <property type="nucleotide sequence ID" value="NZ_JWIO01000027.1"/>
</dbReference>
<dbReference type="GO" id="GO:0016746">
    <property type="term" value="F:acyltransferase activity"/>
    <property type="evidence" value="ECO:0007669"/>
    <property type="project" value="UniProtKB-KW"/>
</dbReference>
<dbReference type="PANTHER" id="PTHR38686">
    <property type="entry name" value="APOLIPOPROTEIN N-ACYLTRANSFERASE"/>
    <property type="match status" value="1"/>
</dbReference>
<dbReference type="HAMAP" id="MF_01148">
    <property type="entry name" value="Lnt"/>
    <property type="match status" value="1"/>
</dbReference>
<feature type="region of interest" description="Disordered" evidence="9">
    <location>
        <begin position="301"/>
        <end position="370"/>
    </location>
</feature>
<comment type="caution">
    <text evidence="11">The sequence shown here is derived from an EMBL/GenBank/DDBJ whole genome shotgun (WGS) entry which is preliminary data.</text>
</comment>
<dbReference type="Pfam" id="PF20154">
    <property type="entry name" value="LNT_N"/>
    <property type="match status" value="1"/>
</dbReference>
<evidence type="ECO:0000313" key="12">
    <source>
        <dbReference type="Proteomes" id="UP000035425"/>
    </source>
</evidence>
<evidence type="ECO:0000256" key="4">
    <source>
        <dbReference type="ARBA" id="ARBA00022692"/>
    </source>
</evidence>
<organism evidence="11 12">
    <name type="scientific">Protofrankia coriariae</name>
    <dbReference type="NCBI Taxonomy" id="1562887"/>
    <lineage>
        <taxon>Bacteria</taxon>
        <taxon>Bacillati</taxon>
        <taxon>Actinomycetota</taxon>
        <taxon>Actinomycetes</taxon>
        <taxon>Frankiales</taxon>
        <taxon>Frankiaceae</taxon>
        <taxon>Protofrankia</taxon>
    </lineage>
</organism>
<comment type="similarity">
    <text evidence="8">Belongs to the CN hydrolase family. Apolipoprotein N-acyltransferase subfamily.</text>
</comment>
<feature type="transmembrane region" description="Helical" evidence="8">
    <location>
        <begin position="87"/>
        <end position="110"/>
    </location>
</feature>
<comment type="subcellular location">
    <subcellularLocation>
        <location evidence="1 8">Cell membrane</location>
        <topology evidence="1 8">Multi-pass membrane protein</topology>
    </subcellularLocation>
</comment>
<evidence type="ECO:0000256" key="7">
    <source>
        <dbReference type="ARBA" id="ARBA00023315"/>
    </source>
</evidence>
<dbReference type="Pfam" id="PF00795">
    <property type="entry name" value="CN_hydrolase"/>
    <property type="match status" value="1"/>
</dbReference>
<keyword evidence="5 8" id="KW-1133">Transmembrane helix</keyword>
<keyword evidence="2 8" id="KW-1003">Cell membrane</keyword>
<keyword evidence="12" id="KW-1185">Reference proteome</keyword>
<feature type="domain" description="CN hydrolase" evidence="10">
    <location>
        <begin position="226"/>
        <end position="529"/>
    </location>
</feature>
<evidence type="ECO:0000256" key="5">
    <source>
        <dbReference type="ARBA" id="ARBA00022989"/>
    </source>
</evidence>
<dbReference type="EC" id="2.3.1.269" evidence="8"/>
<feature type="compositionally biased region" description="Low complexity" evidence="9">
    <location>
        <begin position="312"/>
        <end position="341"/>
    </location>
</feature>
<dbReference type="Proteomes" id="UP000035425">
    <property type="component" value="Unassembled WGS sequence"/>
</dbReference>
<dbReference type="InterPro" id="IPR004563">
    <property type="entry name" value="Apolipo_AcylTrfase"/>
</dbReference>
<feature type="transmembrane region" description="Helical" evidence="8">
    <location>
        <begin position="159"/>
        <end position="184"/>
    </location>
</feature>
<feature type="transmembrane region" description="Helical" evidence="8">
    <location>
        <begin position="63"/>
        <end position="81"/>
    </location>
</feature>
<evidence type="ECO:0000259" key="10">
    <source>
        <dbReference type="PROSITE" id="PS50263"/>
    </source>
</evidence>
<dbReference type="InterPro" id="IPR003010">
    <property type="entry name" value="C-N_Hydrolase"/>
</dbReference>
<accession>A0ABR5F1Z3</accession>
<proteinExistence type="inferred from homology"/>
<dbReference type="InterPro" id="IPR045378">
    <property type="entry name" value="LNT_N"/>
</dbReference>
<feature type="transmembrane region" description="Helical" evidence="8">
    <location>
        <begin position="119"/>
        <end position="139"/>
    </location>
</feature>